<protein>
    <recommendedName>
        <fullName evidence="3">Reverse transcriptase domain-containing protein</fullName>
    </recommendedName>
</protein>
<comment type="caution">
    <text evidence="1">The sequence shown here is derived from an EMBL/GenBank/DDBJ whole genome shotgun (WGS) entry which is preliminary data.</text>
</comment>
<reference evidence="1" key="2">
    <citation type="journal article" date="2023" name="Science">
        <title>Genomic signatures of disease resistance in endangered staghorn corals.</title>
        <authorList>
            <person name="Vollmer S.V."/>
            <person name="Selwyn J.D."/>
            <person name="Despard B.A."/>
            <person name="Roesel C.L."/>
        </authorList>
    </citation>
    <scope>NUCLEOTIDE SEQUENCE</scope>
    <source>
        <strain evidence="1">K2</strain>
    </source>
</reference>
<proteinExistence type="predicted"/>
<dbReference type="Proteomes" id="UP001249851">
    <property type="component" value="Unassembled WGS sequence"/>
</dbReference>
<dbReference type="SUPFAM" id="SSF56672">
    <property type="entry name" value="DNA/RNA polymerases"/>
    <property type="match status" value="1"/>
</dbReference>
<keyword evidence="2" id="KW-1185">Reference proteome</keyword>
<evidence type="ECO:0000313" key="1">
    <source>
        <dbReference type="EMBL" id="KAK2568406.1"/>
    </source>
</evidence>
<accession>A0AAD9QVY4</accession>
<dbReference type="EMBL" id="JARQWQ010000012">
    <property type="protein sequence ID" value="KAK2568406.1"/>
    <property type="molecule type" value="Genomic_DNA"/>
</dbReference>
<dbReference type="Gene3D" id="3.30.70.270">
    <property type="match status" value="1"/>
</dbReference>
<name>A0AAD9QVY4_ACRCE</name>
<dbReference type="Gene3D" id="3.10.10.10">
    <property type="entry name" value="HIV Type 1 Reverse Transcriptase, subunit A, domain 1"/>
    <property type="match status" value="1"/>
</dbReference>
<dbReference type="PANTHER" id="PTHR37984:SF7">
    <property type="entry name" value="INTEGRASE CATALYTIC DOMAIN-CONTAINING PROTEIN"/>
    <property type="match status" value="1"/>
</dbReference>
<organism evidence="1 2">
    <name type="scientific">Acropora cervicornis</name>
    <name type="common">Staghorn coral</name>
    <dbReference type="NCBI Taxonomy" id="6130"/>
    <lineage>
        <taxon>Eukaryota</taxon>
        <taxon>Metazoa</taxon>
        <taxon>Cnidaria</taxon>
        <taxon>Anthozoa</taxon>
        <taxon>Hexacorallia</taxon>
        <taxon>Scleractinia</taxon>
        <taxon>Astrocoeniina</taxon>
        <taxon>Acroporidae</taxon>
        <taxon>Acropora</taxon>
    </lineage>
</organism>
<gene>
    <name evidence="1" type="ORF">P5673_007436</name>
</gene>
<dbReference type="AlphaFoldDB" id="A0AAD9QVY4"/>
<dbReference type="PANTHER" id="PTHR37984">
    <property type="entry name" value="PROTEIN CBG26694"/>
    <property type="match status" value="1"/>
</dbReference>
<sequence>MSDQSMHLLRKFEFLWKNVTTNPDEHIIDALIFGSNCRRTQTKLLEKDATLTLDTALDIVRTEEVTSIQVNGISSDVSSRVDVLKHGRASSKAGNSPSKHRGPINRGILAKVAEPTDWVNSLVCVIKGTGALRLCLDPKDLNQAIKRPDYFTPTLEDVLPKPNGAKCFSILDACSKYWNIRLYQESSLYTTLNSPFGRNRFLRLPFGLICTQDACCGRILPPLAATFKKYLASAPPRIARMMLRIQKYDAQVKYVPGKDIPVADTL</sequence>
<evidence type="ECO:0000313" key="2">
    <source>
        <dbReference type="Proteomes" id="UP001249851"/>
    </source>
</evidence>
<dbReference type="InterPro" id="IPR043128">
    <property type="entry name" value="Rev_trsase/Diguanyl_cyclase"/>
</dbReference>
<dbReference type="InterPro" id="IPR043502">
    <property type="entry name" value="DNA/RNA_pol_sf"/>
</dbReference>
<evidence type="ECO:0008006" key="3">
    <source>
        <dbReference type="Google" id="ProtNLM"/>
    </source>
</evidence>
<dbReference type="InterPro" id="IPR050951">
    <property type="entry name" value="Retrovirus_Pol_polyprotein"/>
</dbReference>
<reference evidence="1" key="1">
    <citation type="journal article" date="2023" name="G3 (Bethesda)">
        <title>Whole genome assembly and annotation of the endangered Caribbean coral Acropora cervicornis.</title>
        <authorList>
            <person name="Selwyn J.D."/>
            <person name="Vollmer S.V."/>
        </authorList>
    </citation>
    <scope>NUCLEOTIDE SEQUENCE</scope>
    <source>
        <strain evidence="1">K2</strain>
    </source>
</reference>